<sequence>MKKVLILASVASMIDQFNMMNIDILIKMGYEVHVAANFKQGSTSSKKRVEEFEKELKIMKIPFFHVDFSRKLIDFKANTKAFIQVKNLMVKNKYEFVHCHSPIGGVCGRLAGYKTKTRVIYTAHGFHFFKGAPMKNWSLYYPIEKWLARFTDILITINKEDYSIAKKSFKAKKIEYVPGIGVDTSKVIPYLEKD</sequence>
<dbReference type="InterPro" id="IPR028098">
    <property type="entry name" value="Glyco_trans_4-like_N"/>
</dbReference>
<evidence type="ECO:0000259" key="1">
    <source>
        <dbReference type="Pfam" id="PF13477"/>
    </source>
</evidence>
<organism evidence="2 3">
    <name type="scientific">Paenibacillus odorifer</name>
    <dbReference type="NCBI Taxonomy" id="189426"/>
    <lineage>
        <taxon>Bacteria</taxon>
        <taxon>Bacillati</taxon>
        <taxon>Bacillota</taxon>
        <taxon>Bacilli</taxon>
        <taxon>Bacillales</taxon>
        <taxon>Paenibacillaceae</taxon>
        <taxon>Paenibacillus</taxon>
    </lineage>
</organism>
<feature type="non-terminal residue" evidence="2">
    <location>
        <position position="194"/>
    </location>
</feature>
<protein>
    <submittedName>
        <fullName evidence="2">Glycosyltransferase</fullName>
    </submittedName>
</protein>
<accession>A0ABX3GH52</accession>
<evidence type="ECO:0000313" key="2">
    <source>
        <dbReference type="EMBL" id="OMD11767.1"/>
    </source>
</evidence>
<dbReference type="SUPFAM" id="SSF53756">
    <property type="entry name" value="UDP-Glycosyltransferase/glycogen phosphorylase"/>
    <property type="match status" value="1"/>
</dbReference>
<evidence type="ECO:0000313" key="3">
    <source>
        <dbReference type="Proteomes" id="UP000187158"/>
    </source>
</evidence>
<dbReference type="Pfam" id="PF13477">
    <property type="entry name" value="Glyco_trans_4_2"/>
    <property type="match status" value="1"/>
</dbReference>
<comment type="caution">
    <text evidence="2">The sequence shown here is derived from an EMBL/GenBank/DDBJ whole genome shotgun (WGS) entry which is preliminary data.</text>
</comment>
<dbReference type="Gene3D" id="3.40.50.2000">
    <property type="entry name" value="Glycogen Phosphorylase B"/>
    <property type="match status" value="1"/>
</dbReference>
<proteinExistence type="predicted"/>
<gene>
    <name evidence="2" type="ORF">BSO21_28610</name>
</gene>
<keyword evidence="3" id="KW-1185">Reference proteome</keyword>
<dbReference type="Proteomes" id="UP000187158">
    <property type="component" value="Unassembled WGS sequence"/>
</dbReference>
<feature type="domain" description="Glycosyltransferase subfamily 4-like N-terminal" evidence="1">
    <location>
        <begin position="19"/>
        <end position="158"/>
    </location>
</feature>
<name>A0ABX3GH52_9BACL</name>
<dbReference type="EMBL" id="MPVP01000333">
    <property type="protein sequence ID" value="OMD11767.1"/>
    <property type="molecule type" value="Genomic_DNA"/>
</dbReference>
<reference evidence="2 3" key="1">
    <citation type="submission" date="2016-11" db="EMBL/GenBank/DDBJ databases">
        <title>Paenibacillus species isolates.</title>
        <authorList>
            <person name="Beno S.M."/>
        </authorList>
    </citation>
    <scope>NUCLEOTIDE SEQUENCE [LARGE SCALE GENOMIC DNA]</scope>
    <source>
        <strain evidence="2 3">FSL H7-0433</strain>
    </source>
</reference>
<dbReference type="RefSeq" id="WP_076220412.1">
    <property type="nucleotide sequence ID" value="NZ_MPVP01000333.1"/>
</dbReference>